<evidence type="ECO:0000313" key="1">
    <source>
        <dbReference type="EMBL" id="CAD7658396.1"/>
    </source>
</evidence>
<keyword evidence="2" id="KW-1185">Reference proteome</keyword>
<dbReference type="EMBL" id="CAJPVJ010014902">
    <property type="protein sequence ID" value="CAG2175582.1"/>
    <property type="molecule type" value="Genomic_DNA"/>
</dbReference>
<evidence type="ECO:0000313" key="2">
    <source>
        <dbReference type="Proteomes" id="UP000728032"/>
    </source>
</evidence>
<proteinExistence type="predicted"/>
<reference evidence="1" key="1">
    <citation type="submission" date="2020-11" db="EMBL/GenBank/DDBJ databases">
        <authorList>
            <person name="Tran Van P."/>
        </authorList>
    </citation>
    <scope>NUCLEOTIDE SEQUENCE</scope>
</reference>
<dbReference type="Proteomes" id="UP000728032">
    <property type="component" value="Unassembled WGS sequence"/>
</dbReference>
<dbReference type="EMBL" id="OC929727">
    <property type="protein sequence ID" value="CAD7658396.1"/>
    <property type="molecule type" value="Genomic_DNA"/>
</dbReference>
<sequence>MAAGGSLKLSRASLAKTTVGHIVNLMSNDFSTNVCYLLVAPIQTGIAVYIIYTEIGYYCFVGIYGQTFLESQANDRSVNGQSTAAHE</sequence>
<dbReference type="OrthoDB" id="6782173at2759"/>
<accession>A0A7R9QTZ5</accession>
<dbReference type="AlphaFoldDB" id="A0A7R9QTZ5"/>
<name>A0A7R9QTZ5_9ACAR</name>
<protein>
    <submittedName>
        <fullName evidence="1">Uncharacterized protein</fullName>
    </submittedName>
</protein>
<organism evidence="1">
    <name type="scientific">Oppiella nova</name>
    <dbReference type="NCBI Taxonomy" id="334625"/>
    <lineage>
        <taxon>Eukaryota</taxon>
        <taxon>Metazoa</taxon>
        <taxon>Ecdysozoa</taxon>
        <taxon>Arthropoda</taxon>
        <taxon>Chelicerata</taxon>
        <taxon>Arachnida</taxon>
        <taxon>Acari</taxon>
        <taxon>Acariformes</taxon>
        <taxon>Sarcoptiformes</taxon>
        <taxon>Oribatida</taxon>
        <taxon>Brachypylina</taxon>
        <taxon>Oppioidea</taxon>
        <taxon>Oppiidae</taxon>
        <taxon>Oppiella</taxon>
    </lineage>
</organism>
<gene>
    <name evidence="1" type="ORF">ONB1V03_LOCUS15017</name>
</gene>